<protein>
    <submittedName>
        <fullName evidence="1">Uncharacterized protein</fullName>
    </submittedName>
</protein>
<dbReference type="Proteomes" id="UP000037122">
    <property type="component" value="Unassembled WGS sequence"/>
</dbReference>
<sequence length="32" mass="3583">MAVAAKRVKWAPKGPIIDVLHMLTEILQLVKI</sequence>
<name>A0A0L0NYZ9_CANAR</name>
<reference evidence="2" key="1">
    <citation type="journal article" date="2015" name="BMC Genomics">
        <title>Draft genome of a commonly misdiagnosed multidrug resistant pathogen Candida auris.</title>
        <authorList>
            <person name="Chatterjee S."/>
            <person name="Alampalli S.V."/>
            <person name="Nageshan R.K."/>
            <person name="Chettiar S.T."/>
            <person name="Joshi S."/>
            <person name="Tatu U.S."/>
        </authorList>
    </citation>
    <scope>NUCLEOTIDE SEQUENCE [LARGE SCALE GENOMIC DNA]</scope>
    <source>
        <strain evidence="2">6684</strain>
    </source>
</reference>
<accession>A0A0L0NYZ9</accession>
<organism evidence="1 2">
    <name type="scientific">Candidozyma auris</name>
    <name type="common">Yeast</name>
    <name type="synonym">Candida auris</name>
    <dbReference type="NCBI Taxonomy" id="498019"/>
    <lineage>
        <taxon>Eukaryota</taxon>
        <taxon>Fungi</taxon>
        <taxon>Dikarya</taxon>
        <taxon>Ascomycota</taxon>
        <taxon>Saccharomycotina</taxon>
        <taxon>Pichiomycetes</taxon>
        <taxon>Metschnikowiaceae</taxon>
        <taxon>Candidozyma</taxon>
    </lineage>
</organism>
<dbReference type="VEuPathDB" id="FungiDB:QG37_03519"/>
<dbReference type="AlphaFoldDB" id="A0A0L0NYZ9"/>
<comment type="caution">
    <text evidence="1">The sequence shown here is derived from an EMBL/GenBank/DDBJ whole genome shotgun (WGS) entry which is preliminary data.</text>
</comment>
<evidence type="ECO:0000313" key="2">
    <source>
        <dbReference type="Proteomes" id="UP000037122"/>
    </source>
</evidence>
<dbReference type="EMBL" id="LGST01000023">
    <property type="protein sequence ID" value="KND99387.1"/>
    <property type="molecule type" value="Genomic_DNA"/>
</dbReference>
<evidence type="ECO:0000313" key="1">
    <source>
        <dbReference type="EMBL" id="KND99387.1"/>
    </source>
</evidence>
<gene>
    <name evidence="1" type="ORF">QG37_03519</name>
</gene>
<proteinExistence type="predicted"/>